<feature type="compositionally biased region" description="Basic and acidic residues" evidence="1">
    <location>
        <begin position="447"/>
        <end position="461"/>
    </location>
</feature>
<feature type="compositionally biased region" description="Low complexity" evidence="1">
    <location>
        <begin position="234"/>
        <end position="252"/>
    </location>
</feature>
<proteinExistence type="predicted"/>
<feature type="compositionally biased region" description="Polar residues" evidence="1">
    <location>
        <begin position="265"/>
        <end position="275"/>
    </location>
</feature>
<evidence type="ECO:0000313" key="2">
    <source>
        <dbReference type="EMBL" id="RNF23005.1"/>
    </source>
</evidence>
<feature type="compositionally biased region" description="Basic and acidic residues" evidence="1">
    <location>
        <begin position="487"/>
        <end position="507"/>
    </location>
</feature>
<feature type="region of interest" description="Disordered" evidence="1">
    <location>
        <begin position="1"/>
        <end position="26"/>
    </location>
</feature>
<feature type="compositionally biased region" description="Basic residues" evidence="1">
    <location>
        <begin position="187"/>
        <end position="205"/>
    </location>
</feature>
<feature type="region of interest" description="Disordered" evidence="1">
    <location>
        <begin position="157"/>
        <end position="216"/>
    </location>
</feature>
<feature type="compositionally biased region" description="Polar residues" evidence="1">
    <location>
        <begin position="95"/>
        <end position="112"/>
    </location>
</feature>
<feature type="compositionally biased region" description="Low complexity" evidence="1">
    <location>
        <begin position="510"/>
        <end position="519"/>
    </location>
</feature>
<feature type="compositionally biased region" description="Low complexity" evidence="1">
    <location>
        <begin position="126"/>
        <end position="136"/>
    </location>
</feature>
<feature type="compositionally biased region" description="Basic and acidic residues" evidence="1">
    <location>
        <begin position="10"/>
        <end position="26"/>
    </location>
</feature>
<gene>
    <name evidence="2" type="ORF">Tco025E_02916</name>
</gene>
<dbReference type="Proteomes" id="UP000284403">
    <property type="component" value="Unassembled WGS sequence"/>
</dbReference>
<organism evidence="2 3">
    <name type="scientific">Trypanosoma conorhini</name>
    <dbReference type="NCBI Taxonomy" id="83891"/>
    <lineage>
        <taxon>Eukaryota</taxon>
        <taxon>Discoba</taxon>
        <taxon>Euglenozoa</taxon>
        <taxon>Kinetoplastea</taxon>
        <taxon>Metakinetoplastina</taxon>
        <taxon>Trypanosomatida</taxon>
        <taxon>Trypanosomatidae</taxon>
        <taxon>Trypanosoma</taxon>
    </lineage>
</organism>
<keyword evidence="3" id="KW-1185">Reference proteome</keyword>
<dbReference type="RefSeq" id="XP_029230004.1">
    <property type="nucleotide sequence ID" value="XM_029369839.1"/>
</dbReference>
<accession>A0A3R7NJL1</accession>
<reference evidence="2 3" key="1">
    <citation type="journal article" date="2018" name="BMC Genomics">
        <title>Genomic comparison of Trypanosoma conorhini and Trypanosoma rangeli to Trypanosoma cruzi strains of high and low virulence.</title>
        <authorList>
            <person name="Bradwell K.R."/>
            <person name="Koparde V.N."/>
            <person name="Matveyev A.V."/>
            <person name="Serrano M.G."/>
            <person name="Alves J.M."/>
            <person name="Parikh H."/>
            <person name="Huang B."/>
            <person name="Lee V."/>
            <person name="Espinosa-Alvarez O."/>
            <person name="Ortiz P.A."/>
            <person name="Costa-Martins A.G."/>
            <person name="Teixeira M.M."/>
            <person name="Buck G.A."/>
        </authorList>
    </citation>
    <scope>NUCLEOTIDE SEQUENCE [LARGE SCALE GENOMIC DNA]</scope>
    <source>
        <strain evidence="2 3">025E</strain>
    </source>
</reference>
<name>A0A3R7NJL1_9TRYP</name>
<dbReference type="GeneID" id="40316527"/>
<feature type="compositionally biased region" description="Low complexity" evidence="1">
    <location>
        <begin position="330"/>
        <end position="340"/>
    </location>
</feature>
<feature type="compositionally biased region" description="Basic and acidic residues" evidence="1">
    <location>
        <begin position="427"/>
        <end position="438"/>
    </location>
</feature>
<feature type="compositionally biased region" description="Polar residues" evidence="1">
    <location>
        <begin position="317"/>
        <end position="329"/>
    </location>
</feature>
<comment type="caution">
    <text evidence="2">The sequence shown here is derived from an EMBL/GenBank/DDBJ whole genome shotgun (WGS) entry which is preliminary data.</text>
</comment>
<feature type="compositionally biased region" description="Basic and acidic residues" evidence="1">
    <location>
        <begin position="467"/>
        <end position="479"/>
    </location>
</feature>
<feature type="region of interest" description="Disordered" evidence="1">
    <location>
        <begin position="406"/>
        <end position="565"/>
    </location>
</feature>
<protein>
    <submittedName>
        <fullName evidence="2">Uncharacterized protein</fullName>
    </submittedName>
</protein>
<feature type="region of interest" description="Disordered" evidence="1">
    <location>
        <begin position="92"/>
        <end position="141"/>
    </location>
</feature>
<evidence type="ECO:0000256" key="1">
    <source>
        <dbReference type="SAM" id="MobiDB-lite"/>
    </source>
</evidence>
<feature type="compositionally biased region" description="Polar residues" evidence="1">
    <location>
        <begin position="157"/>
        <end position="171"/>
    </location>
</feature>
<sequence length="609" mass="63877">MLKMPLEEAEEKKEKTQEKYQHRTPNMHEELQELTNCEPLSKLRGSQMDWLLDSTSHYRRSSGTEAASNANVAVHPTSSFRGVEEDVISEGLSRVDSTSTPHGPQQLASTAPCNRGTAGKSVGKDAAAPGADTAAARLPSQDEGDAGALLITVEVSSSSASPERLVSSPSPVLSARARPSLSTLRGPKGRRHARSAAKREGRRRSSNSVSNPSSRSISNLNAATVISLTSKSNSRRSSALAQHGSAAVPAGAGRRRVSIKRASTPRPSTTPSALSPRTPVEGKSQGARAKSPSPAIPSRETSVATVAAAKKREGRRQVTSSQRSNSKAYISSTEIVVSSESDTDAAPSASPLLSGGKSHRSFLPHEQKRGSAVDRALASASASTSAVAVLGVYEVAGPGAALPVAEEPKKASQANLSHRAPTTTRSAHLDDKNAELKDTNNSAAAHGAEEVEAKVPSEKVKLVATEEEPKRLVKDEEQKVATPPVETLKRAGGEEKHKASEPKRRVSEGNAQQQTATNTEAEETSTRRRVSTEQPAPVAAPTPRETGSVPVVAPEAPNPAVPDKPQEVDEVVAACHAEVKTCGDTAAVPSLQLPLGSKEKSKAKCCSVM</sequence>
<feature type="region of interest" description="Disordered" evidence="1">
    <location>
        <begin position="234"/>
        <end position="371"/>
    </location>
</feature>
<dbReference type="EMBL" id="MKKU01000126">
    <property type="protein sequence ID" value="RNF23005.1"/>
    <property type="molecule type" value="Genomic_DNA"/>
</dbReference>
<feature type="compositionally biased region" description="Polar residues" evidence="1">
    <location>
        <begin position="412"/>
        <end position="426"/>
    </location>
</feature>
<evidence type="ECO:0000313" key="3">
    <source>
        <dbReference type="Proteomes" id="UP000284403"/>
    </source>
</evidence>
<dbReference type="AlphaFoldDB" id="A0A3R7NJL1"/>
<dbReference type="OrthoDB" id="246902at2759"/>
<feature type="compositionally biased region" description="Low complexity" evidence="1">
    <location>
        <begin position="206"/>
        <end position="216"/>
    </location>
</feature>